<evidence type="ECO:0000256" key="7">
    <source>
        <dbReference type="ARBA" id="ARBA00022801"/>
    </source>
</evidence>
<dbReference type="PRINTS" id="PR00377">
    <property type="entry name" value="IMPHPHTASES"/>
</dbReference>
<evidence type="ECO:0000256" key="8">
    <source>
        <dbReference type="ARBA" id="ARBA00022842"/>
    </source>
</evidence>
<dbReference type="PANTHER" id="PTHR20854:SF4">
    <property type="entry name" value="INOSITOL-1-MONOPHOSPHATASE-RELATED"/>
    <property type="match status" value="1"/>
</dbReference>
<dbReference type="GO" id="GO:0006020">
    <property type="term" value="P:inositol metabolic process"/>
    <property type="evidence" value="ECO:0007669"/>
    <property type="project" value="TreeGrafter"/>
</dbReference>
<dbReference type="Proteomes" id="UP000049455">
    <property type="component" value="Unassembled WGS sequence"/>
</dbReference>
<keyword evidence="9" id="KW-0368">Histidine biosynthesis</keyword>
<dbReference type="AlphaFoldDB" id="A0A0M7B7T7"/>
<dbReference type="EC" id="3.1.3.15" evidence="4 11"/>
<sequence>MTDLSDFDTIREVAHALADAARAATLAHFRTPLSIESKGTAFDPVTRADREAEAAMRAILAERRPDDAILGEETGATTGTSGLTWVLDPIDGTRAFISGMPTWGVLIGLSDADGPRYGIVDQPFTGERFEGGPHGATWSRGGVTRPIGVRETARLSDATLLTTFPEVGTREEGASFARVSAACRLTRYGLDCYGYALVAAGHVDLVIEAGLQPYDVAAPIALIQAAGGVVTDWTGAPAHEGGRIVAAATPALHQAALKLLNG</sequence>
<dbReference type="InterPro" id="IPR020583">
    <property type="entry name" value="Inositol_monoP_metal-BS"/>
</dbReference>
<feature type="binding site" evidence="12">
    <location>
        <position position="91"/>
    </location>
    <ligand>
        <name>Mg(2+)</name>
        <dbReference type="ChEBI" id="CHEBI:18420"/>
        <label>1</label>
        <note>catalytic</note>
    </ligand>
</feature>
<keyword evidence="14" id="KW-1185">Reference proteome</keyword>
<dbReference type="Gene3D" id="3.40.190.80">
    <property type="match status" value="1"/>
</dbReference>
<evidence type="ECO:0000256" key="9">
    <source>
        <dbReference type="ARBA" id="ARBA00023102"/>
    </source>
</evidence>
<feature type="binding site" evidence="12">
    <location>
        <position position="90"/>
    </location>
    <ligand>
        <name>Mg(2+)</name>
        <dbReference type="ChEBI" id="CHEBI:18420"/>
        <label>2</label>
    </ligand>
</feature>
<evidence type="ECO:0000256" key="3">
    <source>
        <dbReference type="ARBA" id="ARBA00009759"/>
    </source>
</evidence>
<evidence type="ECO:0000256" key="6">
    <source>
        <dbReference type="ARBA" id="ARBA00022723"/>
    </source>
</evidence>
<dbReference type="CDD" id="cd01641">
    <property type="entry name" value="Bacterial_IMPase_like_1"/>
    <property type="match status" value="1"/>
</dbReference>
<keyword evidence="5" id="KW-0028">Amino-acid biosynthesis</keyword>
<evidence type="ECO:0000256" key="4">
    <source>
        <dbReference type="ARBA" id="ARBA00013085"/>
    </source>
</evidence>
<dbReference type="EMBL" id="CYPR01000001">
    <property type="protein sequence ID" value="CUH07330.1"/>
    <property type="molecule type" value="Genomic_DNA"/>
</dbReference>
<dbReference type="OrthoDB" id="9785695at2"/>
<dbReference type="Gene3D" id="3.30.540.10">
    <property type="entry name" value="Fructose-1,6-Bisphosphatase, subunit A, domain 1"/>
    <property type="match status" value="1"/>
</dbReference>
<proteinExistence type="inferred from homology"/>
<feature type="binding site" evidence="12">
    <location>
        <position position="72"/>
    </location>
    <ligand>
        <name>Mg(2+)</name>
        <dbReference type="ChEBI" id="CHEBI:18420"/>
        <label>1</label>
        <note>catalytic</note>
    </ligand>
</feature>
<evidence type="ECO:0000256" key="12">
    <source>
        <dbReference type="PIRSR" id="PIRSR600760-2"/>
    </source>
</evidence>
<feature type="binding site" evidence="12">
    <location>
        <position position="88"/>
    </location>
    <ligand>
        <name>Mg(2+)</name>
        <dbReference type="ChEBI" id="CHEBI:18420"/>
        <label>1</label>
        <note>catalytic</note>
    </ligand>
</feature>
<comment type="pathway">
    <text evidence="2">Amino-acid biosynthesis; L-histidine biosynthesis; L-histidine from 5-phospho-alpha-D-ribose 1-diphosphate: step 8/9.</text>
</comment>
<feature type="binding site" evidence="12">
    <location>
        <position position="215"/>
    </location>
    <ligand>
        <name>Mg(2+)</name>
        <dbReference type="ChEBI" id="CHEBI:18420"/>
        <label>1</label>
        <note>catalytic</note>
    </ligand>
</feature>
<dbReference type="NCBIfam" id="TIGR02067">
    <property type="entry name" value="his_9_HisN"/>
    <property type="match status" value="1"/>
</dbReference>
<dbReference type="PROSITE" id="PS00629">
    <property type="entry name" value="IMP_1"/>
    <property type="match status" value="1"/>
</dbReference>
<evidence type="ECO:0000256" key="1">
    <source>
        <dbReference type="ARBA" id="ARBA00001946"/>
    </source>
</evidence>
<dbReference type="GO" id="GO:0046854">
    <property type="term" value="P:phosphatidylinositol phosphate biosynthetic process"/>
    <property type="evidence" value="ECO:0007669"/>
    <property type="project" value="InterPro"/>
</dbReference>
<comment type="similarity">
    <text evidence="3">Belongs to the inositol monophosphatase superfamily.</text>
</comment>
<evidence type="ECO:0000256" key="11">
    <source>
        <dbReference type="NCBIfam" id="TIGR02067"/>
    </source>
</evidence>
<dbReference type="Pfam" id="PF00459">
    <property type="entry name" value="Inositol_P"/>
    <property type="match status" value="1"/>
</dbReference>
<evidence type="ECO:0000313" key="14">
    <source>
        <dbReference type="Proteomes" id="UP000049455"/>
    </source>
</evidence>
<dbReference type="GO" id="GO:0000105">
    <property type="term" value="P:L-histidine biosynthetic process"/>
    <property type="evidence" value="ECO:0007669"/>
    <property type="project" value="UniProtKB-UniRule"/>
</dbReference>
<keyword evidence="6 12" id="KW-0479">Metal-binding</keyword>
<comment type="cofactor">
    <cofactor evidence="1 12">
        <name>Mg(2+)</name>
        <dbReference type="ChEBI" id="CHEBI:18420"/>
    </cofactor>
</comment>
<dbReference type="InterPro" id="IPR020550">
    <property type="entry name" value="Inositol_monophosphatase_CS"/>
</dbReference>
<reference evidence="13 14" key="1">
    <citation type="submission" date="2015-09" db="EMBL/GenBank/DDBJ databases">
        <authorList>
            <person name="Jackson K.R."/>
            <person name="Lunt B.L."/>
            <person name="Fisher J.N.B."/>
            <person name="Gardner A.V."/>
            <person name="Bailey M.E."/>
            <person name="Deus L.M."/>
            <person name="Earl A.S."/>
            <person name="Gibby P.D."/>
            <person name="Hartmann K.A."/>
            <person name="Liu J.E."/>
            <person name="Manci A.M."/>
            <person name="Nielsen D.A."/>
            <person name="Solomon M.B."/>
            <person name="Breakwell D.P."/>
            <person name="Burnett S.H."/>
            <person name="Grose J.H."/>
        </authorList>
    </citation>
    <scope>NUCLEOTIDE SEQUENCE [LARGE SCALE GENOMIC DNA]</scope>
    <source>
        <strain evidence="13 14">CECT 7799</strain>
    </source>
</reference>
<dbReference type="GO" id="GO:0007165">
    <property type="term" value="P:signal transduction"/>
    <property type="evidence" value="ECO:0007669"/>
    <property type="project" value="TreeGrafter"/>
</dbReference>
<protein>
    <recommendedName>
        <fullName evidence="4 11">Histidinol-phosphatase</fullName>
        <ecNumber evidence="4 11">3.1.3.15</ecNumber>
    </recommendedName>
</protein>
<dbReference type="PANTHER" id="PTHR20854">
    <property type="entry name" value="INOSITOL MONOPHOSPHATASE"/>
    <property type="match status" value="1"/>
</dbReference>
<dbReference type="RefSeq" id="WP_055661776.1">
    <property type="nucleotide sequence ID" value="NZ_CYPR01000001.1"/>
</dbReference>
<dbReference type="SUPFAM" id="SSF56655">
    <property type="entry name" value="Carbohydrate phosphatase"/>
    <property type="match status" value="1"/>
</dbReference>
<evidence type="ECO:0000256" key="10">
    <source>
        <dbReference type="ARBA" id="ARBA00049158"/>
    </source>
</evidence>
<keyword evidence="8 12" id="KW-0460">Magnesium</keyword>
<accession>A0A0M7B7T7</accession>
<name>A0A0M7B7T7_9RHOB</name>
<dbReference type="UniPathway" id="UPA00031">
    <property type="reaction ID" value="UER00013"/>
</dbReference>
<dbReference type="InterPro" id="IPR011809">
    <property type="entry name" value="His_9_proposed"/>
</dbReference>
<dbReference type="GO" id="GO:0004401">
    <property type="term" value="F:histidinol-phosphatase activity"/>
    <property type="evidence" value="ECO:0007669"/>
    <property type="project" value="UniProtKB-UniRule"/>
</dbReference>
<evidence type="ECO:0000313" key="13">
    <source>
        <dbReference type="EMBL" id="CUH07330.1"/>
    </source>
</evidence>
<dbReference type="GO" id="GO:0008934">
    <property type="term" value="F:inositol monophosphate 1-phosphatase activity"/>
    <property type="evidence" value="ECO:0007669"/>
    <property type="project" value="TreeGrafter"/>
</dbReference>
<dbReference type="STRING" id="313367.JSE7799_00016"/>
<dbReference type="PROSITE" id="PS00630">
    <property type="entry name" value="IMP_2"/>
    <property type="match status" value="1"/>
</dbReference>
<evidence type="ECO:0000256" key="5">
    <source>
        <dbReference type="ARBA" id="ARBA00022605"/>
    </source>
</evidence>
<evidence type="ECO:0000256" key="2">
    <source>
        <dbReference type="ARBA" id="ARBA00004970"/>
    </source>
</evidence>
<dbReference type="InterPro" id="IPR000760">
    <property type="entry name" value="Inositol_monophosphatase-like"/>
</dbReference>
<gene>
    <name evidence="13" type="primary">hisN</name>
    <name evidence="13" type="ORF">JSE7799_00016</name>
</gene>
<comment type="catalytic activity">
    <reaction evidence="10">
        <text>L-histidinol phosphate + H2O = L-histidinol + phosphate</text>
        <dbReference type="Rhea" id="RHEA:14465"/>
        <dbReference type="ChEBI" id="CHEBI:15377"/>
        <dbReference type="ChEBI" id="CHEBI:43474"/>
        <dbReference type="ChEBI" id="CHEBI:57699"/>
        <dbReference type="ChEBI" id="CHEBI:57980"/>
        <dbReference type="EC" id="3.1.3.15"/>
    </reaction>
</comment>
<dbReference type="GO" id="GO:0046872">
    <property type="term" value="F:metal ion binding"/>
    <property type="evidence" value="ECO:0007669"/>
    <property type="project" value="UniProtKB-KW"/>
</dbReference>
<keyword evidence="7 13" id="KW-0378">Hydrolase</keyword>
<organism evidence="13 14">
    <name type="scientific">Jannaschia seosinensis</name>
    <dbReference type="NCBI Taxonomy" id="313367"/>
    <lineage>
        <taxon>Bacteria</taxon>
        <taxon>Pseudomonadati</taxon>
        <taxon>Pseudomonadota</taxon>
        <taxon>Alphaproteobacteria</taxon>
        <taxon>Rhodobacterales</taxon>
        <taxon>Roseobacteraceae</taxon>
        <taxon>Jannaschia</taxon>
    </lineage>
</organism>